<dbReference type="Gene3D" id="3.40.50.1110">
    <property type="entry name" value="SGNH hydrolase"/>
    <property type="match status" value="1"/>
</dbReference>
<dbReference type="STRING" id="105785.A0A2J7RQN3"/>
<protein>
    <submittedName>
        <fullName evidence="2">Uncharacterized protein</fullName>
    </submittedName>
</protein>
<dbReference type="EMBL" id="NEVH01000631">
    <property type="protein sequence ID" value="PNF43144.1"/>
    <property type="molecule type" value="Genomic_DNA"/>
</dbReference>
<dbReference type="InterPro" id="IPR036514">
    <property type="entry name" value="SGNH_hydro_sf"/>
</dbReference>
<organism evidence="2 3">
    <name type="scientific">Cryptotermes secundus</name>
    <dbReference type="NCBI Taxonomy" id="105785"/>
    <lineage>
        <taxon>Eukaryota</taxon>
        <taxon>Metazoa</taxon>
        <taxon>Ecdysozoa</taxon>
        <taxon>Arthropoda</taxon>
        <taxon>Hexapoda</taxon>
        <taxon>Insecta</taxon>
        <taxon>Pterygota</taxon>
        <taxon>Neoptera</taxon>
        <taxon>Polyneoptera</taxon>
        <taxon>Dictyoptera</taxon>
        <taxon>Blattodea</taxon>
        <taxon>Blattoidea</taxon>
        <taxon>Termitoidae</taxon>
        <taxon>Kalotermitidae</taxon>
        <taxon>Cryptotermitinae</taxon>
        <taxon>Cryptotermes</taxon>
    </lineage>
</organism>
<accession>A0A2J7RQN3</accession>
<dbReference type="AlphaFoldDB" id="A0A2J7RQN3"/>
<dbReference type="Proteomes" id="UP000235965">
    <property type="component" value="Unassembled WGS sequence"/>
</dbReference>
<dbReference type="SUPFAM" id="SSF52266">
    <property type="entry name" value="SGNH hydrolase"/>
    <property type="match status" value="1"/>
</dbReference>
<evidence type="ECO:0000256" key="1">
    <source>
        <dbReference type="SAM" id="MobiDB-lite"/>
    </source>
</evidence>
<name>A0A2J7RQN3_9NEOP</name>
<gene>
    <name evidence="2" type="ORF">B7P43_G17459</name>
</gene>
<dbReference type="InParanoid" id="A0A2J7RQN3"/>
<proteinExistence type="predicted"/>
<sequence>MINNISVIINGLVTSNNSKVLNSDILHSYESAETVEANARNEKEAPKEKVADSAASASKNKGNHTILIIGDSHVRRCASKLRENLDKTYKVIGIIKPGADLFTLSNSVKDTILTLGKNDHLVFSRGANNISKNNSKMGLRHILNFVSNNTHTNTILLGIPHRHNLADWSCINNEINAFDRKLFKIMKCHSNEL</sequence>
<feature type="compositionally biased region" description="Basic and acidic residues" evidence="1">
    <location>
        <begin position="39"/>
        <end position="51"/>
    </location>
</feature>
<evidence type="ECO:0000313" key="3">
    <source>
        <dbReference type="Proteomes" id="UP000235965"/>
    </source>
</evidence>
<feature type="region of interest" description="Disordered" evidence="1">
    <location>
        <begin position="36"/>
        <end position="58"/>
    </location>
</feature>
<evidence type="ECO:0000313" key="2">
    <source>
        <dbReference type="EMBL" id="PNF43144.1"/>
    </source>
</evidence>
<keyword evidence="3" id="KW-1185">Reference proteome</keyword>
<reference evidence="2 3" key="1">
    <citation type="submission" date="2017-12" db="EMBL/GenBank/DDBJ databases">
        <title>Hemimetabolous genomes reveal molecular basis of termite eusociality.</title>
        <authorList>
            <person name="Harrison M.C."/>
            <person name="Jongepier E."/>
            <person name="Robertson H.M."/>
            <person name="Arning N."/>
            <person name="Bitard-Feildel T."/>
            <person name="Chao H."/>
            <person name="Childers C.P."/>
            <person name="Dinh H."/>
            <person name="Doddapaneni H."/>
            <person name="Dugan S."/>
            <person name="Gowin J."/>
            <person name="Greiner C."/>
            <person name="Han Y."/>
            <person name="Hu H."/>
            <person name="Hughes D.S.T."/>
            <person name="Huylmans A.-K."/>
            <person name="Kemena C."/>
            <person name="Kremer L.P.M."/>
            <person name="Lee S.L."/>
            <person name="Lopez-Ezquerra A."/>
            <person name="Mallet L."/>
            <person name="Monroy-Kuhn J.M."/>
            <person name="Moser A."/>
            <person name="Murali S.C."/>
            <person name="Muzny D.M."/>
            <person name="Otani S."/>
            <person name="Piulachs M.-D."/>
            <person name="Poelchau M."/>
            <person name="Qu J."/>
            <person name="Schaub F."/>
            <person name="Wada-Katsumata A."/>
            <person name="Worley K.C."/>
            <person name="Xie Q."/>
            <person name="Ylla G."/>
            <person name="Poulsen M."/>
            <person name="Gibbs R.A."/>
            <person name="Schal C."/>
            <person name="Richards S."/>
            <person name="Belles X."/>
            <person name="Korb J."/>
            <person name="Bornberg-Bauer E."/>
        </authorList>
    </citation>
    <scope>NUCLEOTIDE SEQUENCE [LARGE SCALE GENOMIC DNA]</scope>
    <source>
        <tissue evidence="2">Whole body</tissue>
    </source>
</reference>
<comment type="caution">
    <text evidence="2">The sequence shown here is derived from an EMBL/GenBank/DDBJ whole genome shotgun (WGS) entry which is preliminary data.</text>
</comment>